<accession>A0ABQ2K185</accession>
<name>A0ABQ2K185_9SPHN</name>
<dbReference type="SUPFAM" id="SSF48452">
    <property type="entry name" value="TPR-like"/>
    <property type="match status" value="1"/>
</dbReference>
<evidence type="ECO:0000256" key="9">
    <source>
        <dbReference type="ARBA" id="ARBA00022801"/>
    </source>
</evidence>
<evidence type="ECO:0000256" key="7">
    <source>
        <dbReference type="ARBA" id="ARBA00022723"/>
    </source>
</evidence>
<evidence type="ECO:0000256" key="1">
    <source>
        <dbReference type="ARBA" id="ARBA00000983"/>
    </source>
</evidence>
<evidence type="ECO:0000256" key="4">
    <source>
        <dbReference type="ARBA" id="ARBA00005533"/>
    </source>
</evidence>
<dbReference type="PROSITE" id="PS50293">
    <property type="entry name" value="TPR_REGION"/>
    <property type="match status" value="1"/>
</dbReference>
<evidence type="ECO:0000256" key="13">
    <source>
        <dbReference type="PROSITE-ProRule" id="PRU00339"/>
    </source>
</evidence>
<keyword evidence="8" id="KW-0677">Repeat</keyword>
<comment type="caution">
    <text evidence="15">The sequence shown here is derived from an EMBL/GenBank/DDBJ whole genome shotgun (WGS) entry which is preliminary data.</text>
</comment>
<dbReference type="Proteomes" id="UP000605099">
    <property type="component" value="Unassembled WGS sequence"/>
</dbReference>
<keyword evidence="12" id="KW-0464">Manganese</keyword>
<keyword evidence="10 13" id="KW-0802">TPR repeat</keyword>
<dbReference type="InterPro" id="IPR013105">
    <property type="entry name" value="TPR_2"/>
</dbReference>
<gene>
    <name evidence="15" type="ORF">GCM10011349_46010</name>
</gene>
<dbReference type="EC" id="3.1.4.1" evidence="5"/>
<evidence type="ECO:0000256" key="5">
    <source>
        <dbReference type="ARBA" id="ARBA00012029"/>
    </source>
</evidence>
<feature type="domain" description="VRR-NUC" evidence="14">
    <location>
        <begin position="451"/>
        <end position="547"/>
    </location>
</feature>
<dbReference type="InterPro" id="IPR014883">
    <property type="entry name" value="VRR_NUC"/>
</dbReference>
<keyword evidence="6" id="KW-0540">Nuclease</keyword>
<keyword evidence="9" id="KW-0378">Hydrolase</keyword>
<dbReference type="InterPro" id="IPR011856">
    <property type="entry name" value="tRNA_endonuc-like_dom_sf"/>
</dbReference>
<dbReference type="InterPro" id="IPR019734">
    <property type="entry name" value="TPR_rpt"/>
</dbReference>
<dbReference type="Pfam" id="PF08774">
    <property type="entry name" value="VRR_NUC"/>
    <property type="match status" value="1"/>
</dbReference>
<reference evidence="16" key="1">
    <citation type="journal article" date="2019" name="Int. J. Syst. Evol. Microbiol.">
        <title>The Global Catalogue of Microorganisms (GCM) 10K type strain sequencing project: providing services to taxonomists for standard genome sequencing and annotation.</title>
        <authorList>
            <consortium name="The Broad Institute Genomics Platform"/>
            <consortium name="The Broad Institute Genome Sequencing Center for Infectious Disease"/>
            <person name="Wu L."/>
            <person name="Ma J."/>
        </authorList>
    </citation>
    <scope>NUCLEOTIDE SEQUENCE [LARGE SCALE GENOMIC DNA]</scope>
    <source>
        <strain evidence="16">CGMCC 1.6784</strain>
    </source>
</reference>
<evidence type="ECO:0000313" key="15">
    <source>
        <dbReference type="EMBL" id="GGN62371.1"/>
    </source>
</evidence>
<evidence type="ECO:0000313" key="16">
    <source>
        <dbReference type="Proteomes" id="UP000605099"/>
    </source>
</evidence>
<comment type="cofactor">
    <cofactor evidence="2">
        <name>Mn(2+)</name>
        <dbReference type="ChEBI" id="CHEBI:29035"/>
    </cofactor>
</comment>
<keyword evidence="16" id="KW-1185">Reference proteome</keyword>
<evidence type="ECO:0000256" key="12">
    <source>
        <dbReference type="ARBA" id="ARBA00023211"/>
    </source>
</evidence>
<comment type="catalytic activity">
    <reaction evidence="1">
        <text>Hydrolytically removes 5'-nucleotides successively from the 3'-hydroxy termini of 3'-hydroxy-terminated oligonucleotides.</text>
        <dbReference type="EC" id="3.1.4.1"/>
    </reaction>
</comment>
<dbReference type="SMART" id="SM00028">
    <property type="entry name" value="TPR"/>
    <property type="match status" value="1"/>
</dbReference>
<dbReference type="SMART" id="SM00990">
    <property type="entry name" value="VRR_NUC"/>
    <property type="match status" value="1"/>
</dbReference>
<dbReference type="Gene3D" id="3.40.1350.10">
    <property type="match status" value="1"/>
</dbReference>
<evidence type="ECO:0000256" key="6">
    <source>
        <dbReference type="ARBA" id="ARBA00022722"/>
    </source>
</evidence>
<feature type="repeat" description="TPR" evidence="13">
    <location>
        <begin position="270"/>
        <end position="303"/>
    </location>
</feature>
<dbReference type="InterPro" id="IPR033315">
    <property type="entry name" value="Fan1-like"/>
</dbReference>
<sequence>MLGDDADNDKTRRPEGMRRLEIEPFSHGLVRIPALDFFGPHAASSNGQYHLIWQDRNPEGTIGGHRYEGHGTWSLLTDSGALLAKGRLERPQDGHVADDGTFILSDWMFGDGLKARLLAFGVDGRKLLEREFSANMASSGLSDDGRFAICQTANAPGSPDSCRYFLLDLEKGEEITSWEQETGWADGYEFDSVNERIYLSKEGKDRVAYGFDGKMVDREGWQRTRIAAGDLGVIRSVLEGVGHSLTHDLRTAIFAGLDVVAESDDIWSQAKALRLRGEMHEQAGEVDEAIASYEQALAIDPQVGVSRRLGKLQRSTSPVSKKARTAKVSRFEKQAERLGIEHEVVMLEQGLNKEWRMQPSGAMTAVEVAALEHYRAEGWEGVAAEGGLILTLIKAASFKPLADRNADTFVEALYAQNVAFVEDRFDPARMIDCISKSTRSQIEANWRVIAATAGDTPAFYPAVRREHVLGLYESLGTRRLAQIAEIFATAPYDLRAGWPDLTLWKETTVRFIEVKAPGDSMHAKQARLISTLLLPLGFDVALAEIRPL</sequence>
<dbReference type="PANTHER" id="PTHR15749:SF4">
    <property type="entry name" value="FANCONI-ASSOCIATED NUCLEASE 1"/>
    <property type="match status" value="1"/>
</dbReference>
<evidence type="ECO:0000259" key="14">
    <source>
        <dbReference type="SMART" id="SM00990"/>
    </source>
</evidence>
<comment type="cofactor">
    <cofactor evidence="3">
        <name>Mg(2+)</name>
        <dbReference type="ChEBI" id="CHEBI:18420"/>
    </cofactor>
</comment>
<keyword evidence="11" id="KW-0460">Magnesium</keyword>
<dbReference type="PROSITE" id="PS50005">
    <property type="entry name" value="TPR"/>
    <property type="match status" value="1"/>
</dbReference>
<dbReference type="EMBL" id="BMLK01000046">
    <property type="protein sequence ID" value="GGN62371.1"/>
    <property type="molecule type" value="Genomic_DNA"/>
</dbReference>
<protein>
    <recommendedName>
        <fullName evidence="5">phosphodiesterase I</fullName>
        <ecNumber evidence="5">3.1.4.1</ecNumber>
    </recommendedName>
</protein>
<organism evidence="15 16">
    <name type="scientific">Novosphingobium indicum</name>
    <dbReference type="NCBI Taxonomy" id="462949"/>
    <lineage>
        <taxon>Bacteria</taxon>
        <taxon>Pseudomonadati</taxon>
        <taxon>Pseudomonadota</taxon>
        <taxon>Alphaproteobacteria</taxon>
        <taxon>Sphingomonadales</taxon>
        <taxon>Sphingomonadaceae</taxon>
        <taxon>Novosphingobium</taxon>
    </lineage>
</organism>
<dbReference type="Pfam" id="PF07719">
    <property type="entry name" value="TPR_2"/>
    <property type="match status" value="1"/>
</dbReference>
<evidence type="ECO:0000256" key="8">
    <source>
        <dbReference type="ARBA" id="ARBA00022737"/>
    </source>
</evidence>
<dbReference type="Gene3D" id="1.25.40.10">
    <property type="entry name" value="Tetratricopeptide repeat domain"/>
    <property type="match status" value="1"/>
</dbReference>
<evidence type="ECO:0000256" key="10">
    <source>
        <dbReference type="ARBA" id="ARBA00022803"/>
    </source>
</evidence>
<dbReference type="InterPro" id="IPR011990">
    <property type="entry name" value="TPR-like_helical_dom_sf"/>
</dbReference>
<keyword evidence="7" id="KW-0479">Metal-binding</keyword>
<evidence type="ECO:0000256" key="3">
    <source>
        <dbReference type="ARBA" id="ARBA00001946"/>
    </source>
</evidence>
<comment type="similarity">
    <text evidence="4">Belongs to the FAN1 family.</text>
</comment>
<evidence type="ECO:0000256" key="11">
    <source>
        <dbReference type="ARBA" id="ARBA00022842"/>
    </source>
</evidence>
<dbReference type="PANTHER" id="PTHR15749">
    <property type="entry name" value="FANCONI-ASSOCIATED NUCLEASE 1"/>
    <property type="match status" value="1"/>
</dbReference>
<evidence type="ECO:0000256" key="2">
    <source>
        <dbReference type="ARBA" id="ARBA00001936"/>
    </source>
</evidence>
<proteinExistence type="inferred from homology"/>